<dbReference type="InterPro" id="IPR013427">
    <property type="entry name" value="Haem-bd_dom_put"/>
</dbReference>
<dbReference type="SUPFAM" id="SSF50952">
    <property type="entry name" value="Soluble quinoprotein glucose dehydrogenase"/>
    <property type="match status" value="1"/>
</dbReference>
<evidence type="ECO:0000256" key="1">
    <source>
        <dbReference type="ARBA" id="ARBA00022617"/>
    </source>
</evidence>
<evidence type="ECO:0000259" key="5">
    <source>
        <dbReference type="PROSITE" id="PS51007"/>
    </source>
</evidence>
<dbReference type="PROSITE" id="PS51007">
    <property type="entry name" value="CYTC"/>
    <property type="match status" value="1"/>
</dbReference>
<evidence type="ECO:0000313" key="7">
    <source>
        <dbReference type="Proteomes" id="UP000319004"/>
    </source>
</evidence>
<name>A0A518I3K9_9BACT</name>
<evidence type="ECO:0000256" key="3">
    <source>
        <dbReference type="ARBA" id="ARBA00023004"/>
    </source>
</evidence>
<protein>
    <submittedName>
        <fullName evidence="6">Cytochrome c</fullName>
    </submittedName>
</protein>
<keyword evidence="1 4" id="KW-0349">Heme</keyword>
<sequence length="991" mass="108663">MINQLSLTFAFVTLTLCGGLFLPATGENAGADEITRVAPNARPAWIWGTKDRIAGQRVTLSKPFQVRSAVARATMHLAADFTRCSVALNRRPLARLDEYAPWMQWDVTDRLVTGTNQLSLDCTGGDGPAAVATSLEIVYADGSIETVASGEDWKTHHGAAVSLGSVAGEFWNVSDLAKISPFEDYEQWRRASGADAGTDPATFVTQPGFEVDLIRSAKADEGSWVSMALDPQGRITIAREDKGLLRMTLSRDGKRITAVETINDELLECRGLLYAYDALYANANNSKGLYRLRDTDADDQFDQVELLREFPGSVGHGRNDLALGPDGWIYSIHGDSVELATENIDDRTSPLRAARNGQRSEEGHLIRTDRDGSHWERLASGLRNPFGIDFNDDGEAFTYDADNEYDMGAPWYRPTRMVQLVSGGDYGWRRKTNGQWPPYFPDHSDNALPTVDVGKGSPTAVKSGARSSFPAHYRRAVFALDWAYGRILACHLSPRGAGYACRVETFLAGRPLNVTDLDFSPDGDMLVITGGRKTQSALYRIRYVGPSQDADVPTEQQKQRQAYSSRSRSLRRQLAELHQPNRDDLATAWEQLGNPDPLIRNAARIAIEHQERARWRHAALSEPEPEIQATSLLALARAGDRNDHDSVLEGLDALKIDGLTSYGKLSILHAYRLILGDPATTDSVANTTSKQRLLRWLESQPVGTVAPLGSGSSVHEALCRLAADLHLAGVVPPLMELLRVGQSQRDRMNALFMLCHQPSGWSMEDRVLFFEALGELERTAFSGAGMPGRLKQIREHAVERLTEDERDALGALIEPATLDQDTPKQVSRPHVRKWALDELVAALDQLSTPGDEKRGEALFHEVLCASCHRVAGRGGVLGPDLSSLAARFASRDILASIISPSDVIAEKYRSVQIVTTDGKIVSGQVITGGDYRSSNLQLATDPLDPGKVVEIPKQDIQLHRPSKVSPMPEGLLDTLTASEIADLLAFLTGQR</sequence>
<evidence type="ECO:0000256" key="2">
    <source>
        <dbReference type="ARBA" id="ARBA00022723"/>
    </source>
</evidence>
<keyword evidence="7" id="KW-1185">Reference proteome</keyword>
<dbReference type="RefSeq" id="WP_145391728.1">
    <property type="nucleotide sequence ID" value="NZ_CP037423.1"/>
</dbReference>
<proteinExistence type="predicted"/>
<dbReference type="KEGG" id="snep:Enr13x_75490"/>
<dbReference type="Gene3D" id="1.10.760.10">
    <property type="entry name" value="Cytochrome c-like domain"/>
    <property type="match status" value="1"/>
</dbReference>
<dbReference type="Gene3D" id="2.60.120.260">
    <property type="entry name" value="Galactose-binding domain-like"/>
    <property type="match status" value="1"/>
</dbReference>
<dbReference type="InterPro" id="IPR009056">
    <property type="entry name" value="Cyt_c-like_dom"/>
</dbReference>
<gene>
    <name evidence="6" type="ORF">Enr13x_75490</name>
</gene>
<organism evidence="6 7">
    <name type="scientific">Stieleria neptunia</name>
    <dbReference type="NCBI Taxonomy" id="2527979"/>
    <lineage>
        <taxon>Bacteria</taxon>
        <taxon>Pseudomonadati</taxon>
        <taxon>Planctomycetota</taxon>
        <taxon>Planctomycetia</taxon>
        <taxon>Pirellulales</taxon>
        <taxon>Pirellulaceae</taxon>
        <taxon>Stieleria</taxon>
    </lineage>
</organism>
<dbReference type="AlphaFoldDB" id="A0A518I3K9"/>
<dbReference type="GO" id="GO:0020037">
    <property type="term" value="F:heme binding"/>
    <property type="evidence" value="ECO:0007669"/>
    <property type="project" value="InterPro"/>
</dbReference>
<evidence type="ECO:0000256" key="4">
    <source>
        <dbReference type="PROSITE-ProRule" id="PRU00433"/>
    </source>
</evidence>
<dbReference type="Gene3D" id="2.120.10.30">
    <property type="entry name" value="TolB, C-terminal domain"/>
    <property type="match status" value="1"/>
</dbReference>
<dbReference type="PANTHER" id="PTHR33546:SF1">
    <property type="entry name" value="LARGE, MULTIFUNCTIONAL SECRETED PROTEIN"/>
    <property type="match status" value="1"/>
</dbReference>
<dbReference type="InterPro" id="IPR036909">
    <property type="entry name" value="Cyt_c-like_dom_sf"/>
</dbReference>
<feature type="domain" description="Cytochrome c" evidence="5">
    <location>
        <begin position="850"/>
        <end position="991"/>
    </location>
</feature>
<keyword evidence="3 4" id="KW-0408">Iron</keyword>
<dbReference type="OrthoDB" id="9770043at2"/>
<dbReference type="PANTHER" id="PTHR33546">
    <property type="entry name" value="LARGE, MULTIFUNCTIONAL SECRETED PROTEIN-RELATED"/>
    <property type="match status" value="1"/>
</dbReference>
<accession>A0A518I3K9</accession>
<dbReference type="InterPro" id="IPR011042">
    <property type="entry name" value="6-blade_b-propeller_TolB-like"/>
</dbReference>
<dbReference type="Pfam" id="PF00034">
    <property type="entry name" value="Cytochrom_C"/>
    <property type="match status" value="1"/>
</dbReference>
<dbReference type="NCBIfam" id="TIGR02603">
    <property type="entry name" value="CxxCH_TIGR02603"/>
    <property type="match status" value="1"/>
</dbReference>
<evidence type="ECO:0000313" key="6">
    <source>
        <dbReference type="EMBL" id="QDV47638.1"/>
    </source>
</evidence>
<dbReference type="SUPFAM" id="SSF46626">
    <property type="entry name" value="Cytochrome c"/>
    <property type="match status" value="1"/>
</dbReference>
<dbReference type="InterPro" id="IPR011041">
    <property type="entry name" value="Quinoprot_gluc/sorb_DH_b-prop"/>
</dbReference>
<dbReference type="Pfam" id="PF23500">
    <property type="entry name" value="DUF7133"/>
    <property type="match status" value="1"/>
</dbReference>
<keyword evidence="2 4" id="KW-0479">Metal-binding</keyword>
<dbReference type="InterPro" id="IPR055557">
    <property type="entry name" value="DUF7133"/>
</dbReference>
<dbReference type="Proteomes" id="UP000319004">
    <property type="component" value="Chromosome"/>
</dbReference>
<dbReference type="EMBL" id="CP037423">
    <property type="protein sequence ID" value="QDV47638.1"/>
    <property type="molecule type" value="Genomic_DNA"/>
</dbReference>
<dbReference type="GO" id="GO:0009055">
    <property type="term" value="F:electron transfer activity"/>
    <property type="evidence" value="ECO:0007669"/>
    <property type="project" value="InterPro"/>
</dbReference>
<dbReference type="GO" id="GO:0046872">
    <property type="term" value="F:metal ion binding"/>
    <property type="evidence" value="ECO:0007669"/>
    <property type="project" value="UniProtKB-KW"/>
</dbReference>
<reference evidence="6 7" key="1">
    <citation type="submission" date="2019-03" db="EMBL/GenBank/DDBJ databases">
        <title>Deep-cultivation of Planctomycetes and their phenomic and genomic characterization uncovers novel biology.</title>
        <authorList>
            <person name="Wiegand S."/>
            <person name="Jogler M."/>
            <person name="Boedeker C."/>
            <person name="Pinto D."/>
            <person name="Vollmers J."/>
            <person name="Rivas-Marin E."/>
            <person name="Kohn T."/>
            <person name="Peeters S.H."/>
            <person name="Heuer A."/>
            <person name="Rast P."/>
            <person name="Oberbeckmann S."/>
            <person name="Bunk B."/>
            <person name="Jeske O."/>
            <person name="Meyerdierks A."/>
            <person name="Storesund J.E."/>
            <person name="Kallscheuer N."/>
            <person name="Luecker S."/>
            <person name="Lage O.M."/>
            <person name="Pohl T."/>
            <person name="Merkel B.J."/>
            <person name="Hornburger P."/>
            <person name="Mueller R.-W."/>
            <person name="Bruemmer F."/>
            <person name="Labrenz M."/>
            <person name="Spormann A.M."/>
            <person name="Op den Camp H."/>
            <person name="Overmann J."/>
            <person name="Amann R."/>
            <person name="Jetten M.S.M."/>
            <person name="Mascher T."/>
            <person name="Medema M.H."/>
            <person name="Devos D.P."/>
            <person name="Kaster A.-K."/>
            <person name="Ovreas L."/>
            <person name="Rohde M."/>
            <person name="Galperin M.Y."/>
            <person name="Jogler C."/>
        </authorList>
    </citation>
    <scope>NUCLEOTIDE SEQUENCE [LARGE SCALE GENOMIC DNA]</scope>
    <source>
        <strain evidence="6 7">Enr13</strain>
    </source>
</reference>